<feature type="domain" description="Nudix hydrolase" evidence="2">
    <location>
        <begin position="36"/>
        <end position="160"/>
    </location>
</feature>
<dbReference type="EMBL" id="JAOTPO010000009">
    <property type="protein sequence ID" value="MDE5414416.1"/>
    <property type="molecule type" value="Genomic_DNA"/>
</dbReference>
<dbReference type="PROSITE" id="PS51462">
    <property type="entry name" value="NUDIX"/>
    <property type="match status" value="1"/>
</dbReference>
<dbReference type="SUPFAM" id="SSF55811">
    <property type="entry name" value="Nudix"/>
    <property type="match status" value="1"/>
</dbReference>
<evidence type="ECO:0000259" key="2">
    <source>
        <dbReference type="PROSITE" id="PS51462"/>
    </source>
</evidence>
<protein>
    <submittedName>
        <fullName evidence="3">NUDIX domain-containing protein</fullName>
    </submittedName>
</protein>
<evidence type="ECO:0000256" key="1">
    <source>
        <dbReference type="ARBA" id="ARBA00022801"/>
    </source>
</evidence>
<reference evidence="3" key="1">
    <citation type="submission" date="2024-05" db="EMBL/GenBank/DDBJ databases">
        <title>Alkalihalobacillus sp. strain MEB203 novel alkaliphilic bacterium from Lonar Lake, India.</title>
        <authorList>
            <person name="Joshi A."/>
            <person name="Thite S."/>
            <person name="Mengade P."/>
        </authorList>
    </citation>
    <scope>NUCLEOTIDE SEQUENCE</scope>
    <source>
        <strain evidence="3">MEB 203</strain>
    </source>
</reference>
<dbReference type="InterPro" id="IPR000086">
    <property type="entry name" value="NUDIX_hydrolase_dom"/>
</dbReference>
<keyword evidence="1" id="KW-0378">Hydrolase</keyword>
<dbReference type="Pfam" id="PF00293">
    <property type="entry name" value="NUDIX"/>
    <property type="match status" value="1"/>
</dbReference>
<comment type="caution">
    <text evidence="3">The sequence shown here is derived from an EMBL/GenBank/DDBJ whole genome shotgun (WGS) entry which is preliminary data.</text>
</comment>
<sequence length="164" mass="18795">MRYRFCPKCGGTLEIQGTKSIHQPKCINCGFIFYQNPIVGVAAIVIQDQKLLLGKRNISYKDKWCIPCGYVEYDEDVRAAAKREFFEETGLHIELKKVYEVHSNFHNPEQHTVGIWFFAEVLGGTLKANDDLSEVDYFAFDAIPELAFETDLLVIEKLKAEKLL</sequence>
<accession>A0ABT5VG33</accession>
<dbReference type="Proteomes" id="UP001148125">
    <property type="component" value="Unassembled WGS sequence"/>
</dbReference>
<evidence type="ECO:0000313" key="3">
    <source>
        <dbReference type="EMBL" id="MDE5414416.1"/>
    </source>
</evidence>
<dbReference type="PROSITE" id="PS00893">
    <property type="entry name" value="NUDIX_BOX"/>
    <property type="match status" value="1"/>
</dbReference>
<dbReference type="InterPro" id="IPR015797">
    <property type="entry name" value="NUDIX_hydrolase-like_dom_sf"/>
</dbReference>
<dbReference type="PANTHER" id="PTHR43222">
    <property type="entry name" value="NUDIX HYDROLASE 23"/>
    <property type="match status" value="1"/>
</dbReference>
<organism evidence="3 4">
    <name type="scientific">Alkalihalobacterium chitinilyticum</name>
    <dbReference type="NCBI Taxonomy" id="2980103"/>
    <lineage>
        <taxon>Bacteria</taxon>
        <taxon>Bacillati</taxon>
        <taxon>Bacillota</taxon>
        <taxon>Bacilli</taxon>
        <taxon>Bacillales</taxon>
        <taxon>Bacillaceae</taxon>
        <taxon>Alkalihalobacterium</taxon>
    </lineage>
</organism>
<proteinExistence type="predicted"/>
<keyword evidence="4" id="KW-1185">Reference proteome</keyword>
<gene>
    <name evidence="3" type="ORF">N7Z68_13635</name>
</gene>
<evidence type="ECO:0000313" key="4">
    <source>
        <dbReference type="Proteomes" id="UP001148125"/>
    </source>
</evidence>
<dbReference type="PANTHER" id="PTHR43222:SF2">
    <property type="entry name" value="NUDIX HYDROLASE 23, CHLOROPLASTIC"/>
    <property type="match status" value="1"/>
</dbReference>
<dbReference type="CDD" id="cd04678">
    <property type="entry name" value="NUDIX_MTH2_Nudt15"/>
    <property type="match status" value="1"/>
</dbReference>
<dbReference type="RefSeq" id="WP_275119031.1">
    <property type="nucleotide sequence ID" value="NZ_JAOTPO010000009.1"/>
</dbReference>
<dbReference type="Gene3D" id="3.90.79.10">
    <property type="entry name" value="Nucleoside Triphosphate Pyrophosphohydrolase"/>
    <property type="match status" value="1"/>
</dbReference>
<name>A0ABT5VG33_9BACI</name>
<dbReference type="InterPro" id="IPR020084">
    <property type="entry name" value="NUDIX_hydrolase_CS"/>
</dbReference>